<keyword evidence="3" id="KW-0812">Transmembrane</keyword>
<dbReference type="RefSeq" id="WP_386154471.1">
    <property type="nucleotide sequence ID" value="NZ_JBHMBS010000002.1"/>
</dbReference>
<dbReference type="InterPro" id="IPR013830">
    <property type="entry name" value="SGNH_hydro"/>
</dbReference>
<accession>A0ABV5T8U9</accession>
<evidence type="ECO:0000313" key="5">
    <source>
        <dbReference type="EMBL" id="MFB9674776.1"/>
    </source>
</evidence>
<keyword evidence="1" id="KW-0732">Signal</keyword>
<dbReference type="Gene3D" id="3.40.50.1110">
    <property type="entry name" value="SGNH hydrolase"/>
    <property type="match status" value="1"/>
</dbReference>
<dbReference type="Pfam" id="PF13472">
    <property type="entry name" value="Lipase_GDSL_2"/>
    <property type="match status" value="1"/>
</dbReference>
<organism evidence="5 6">
    <name type="scientific">Streptosporangium vulgare</name>
    <dbReference type="NCBI Taxonomy" id="46190"/>
    <lineage>
        <taxon>Bacteria</taxon>
        <taxon>Bacillati</taxon>
        <taxon>Actinomycetota</taxon>
        <taxon>Actinomycetes</taxon>
        <taxon>Streptosporangiales</taxon>
        <taxon>Streptosporangiaceae</taxon>
        <taxon>Streptosporangium</taxon>
    </lineage>
</organism>
<evidence type="ECO:0000256" key="3">
    <source>
        <dbReference type="SAM" id="Phobius"/>
    </source>
</evidence>
<dbReference type="InterPro" id="IPR013517">
    <property type="entry name" value="FG-GAP"/>
</dbReference>
<sequence length="1018" mass="112085">MSLVVNLAQTAEAADDSLPSSYTLSIPLPDRTDLVKLRAKATELNNRNPLLSDSIYEDRALYSIRPPAGQFIVEYDFDGTLSVTETHLSLTITPVGAQAADLSYWQQIVLIGASLLAGWATRILCEGALAGVVTPVFAAVVCVVLGNFIAAWIPQAVNLIVKGQDSNIGDWALAFGVALLAAGAGAVWEGGGNVWARTVLPGHLRQMGAWLVDRGRSFTGWLRPLGNGMENLGRDIDLGALDFSNRLAERVSAGAGVARTNLRVMPLGDSITVGYGGVGNSTEEYVGYRRELLSQLRADGHSVDFVGFQNSGAGLISDTNHEGHGGWRIEQIDRITECSIRRWRPNVVTLHVGTNDMNQNYDGGTAPARLTRLIRRITDLAPETTVLVSRLVPSTDAAINARIQRFNGAIPTIALTLAAEGRRVRALGMDVIAGTSADMRDRLHPNQPGYDRMAGTFRMAISGAIHDRVIANPVAGNTGSCDVPPPPSPSAGWNHVEQISAGYGYPRDWVRFADMDGDDRDDYLILQDEGELRGWLNDGDGRSWTWRGELNPGYGYPRDWVRFADMDGDNRDDYVILQDKGELRAWLNNGVGQSWTWKGELAGYGYPRDWVRLEDINGDGLDDYVVIQDEGQLRAWVNNGAGKGFTWQGEINAGYGYPRDWIRLEDINGDRKVDYLVVQDNGQVRAWLNDLDGKGWIWQGAVIGDVGVDRDNVRLADVNGDRKADYLGIGPLGQIGAWFNDRYPGGPTPGNPTPIDPGPEPGSPSAGWNHVEQISAGYGYPRDWVRFADMDGDDRDDYLILQDKGELRGWLNDGDGRSWTWRGELNAGYGYPRDWVRFADMDGDNRDDYVILQDLGQVRAWLNNGIGQTWTWQGELNPGYGYPRDWVRLEDVNGDGLDDYVVIQDKGELRAWLNNGPGKGWTWQGEISAGYGYPRDWVRLEDVNGDRKVDYLVVQDNGQVRAWLNNGPGKGWIWQGAVIGDVGVDRGNVRLADVNGDRKADYLGIGPQGQIGAWFNNR</sequence>
<keyword evidence="3" id="KW-0472">Membrane</keyword>
<protein>
    <submittedName>
        <fullName evidence="5">FG-GAP-like repeat-containing protein</fullName>
    </submittedName>
</protein>
<evidence type="ECO:0000313" key="6">
    <source>
        <dbReference type="Proteomes" id="UP001589610"/>
    </source>
</evidence>
<dbReference type="InterPro" id="IPR028994">
    <property type="entry name" value="Integrin_alpha_N"/>
</dbReference>
<feature type="domain" description="SGNH hydrolase-type esterase" evidence="4">
    <location>
        <begin position="267"/>
        <end position="451"/>
    </location>
</feature>
<dbReference type="Pfam" id="PF13517">
    <property type="entry name" value="FG-GAP_3"/>
    <property type="match status" value="3"/>
</dbReference>
<reference evidence="5 6" key="1">
    <citation type="submission" date="2024-09" db="EMBL/GenBank/DDBJ databases">
        <authorList>
            <person name="Sun Q."/>
            <person name="Mori K."/>
        </authorList>
    </citation>
    <scope>NUCLEOTIDE SEQUENCE [LARGE SCALE GENOMIC DNA]</scope>
    <source>
        <strain evidence="5 6">JCM 3028</strain>
    </source>
</reference>
<dbReference type="SUPFAM" id="SSF52266">
    <property type="entry name" value="SGNH hydrolase"/>
    <property type="match status" value="1"/>
</dbReference>
<comment type="caution">
    <text evidence="5">The sequence shown here is derived from an EMBL/GenBank/DDBJ whole genome shotgun (WGS) entry which is preliminary data.</text>
</comment>
<feature type="region of interest" description="Disordered" evidence="2">
    <location>
        <begin position="743"/>
        <end position="765"/>
    </location>
</feature>
<dbReference type="InterPro" id="IPR036514">
    <property type="entry name" value="SGNH_hydro_sf"/>
</dbReference>
<dbReference type="PANTHER" id="PTHR30383:SF5">
    <property type="entry name" value="SGNH HYDROLASE-TYPE ESTERASE DOMAIN-CONTAINING PROTEIN"/>
    <property type="match status" value="1"/>
</dbReference>
<proteinExistence type="predicted"/>
<gene>
    <name evidence="5" type="ORF">ACFFRH_04695</name>
</gene>
<dbReference type="EMBL" id="JBHMBS010000002">
    <property type="protein sequence ID" value="MFB9674776.1"/>
    <property type="molecule type" value="Genomic_DNA"/>
</dbReference>
<evidence type="ECO:0000256" key="2">
    <source>
        <dbReference type="SAM" id="MobiDB-lite"/>
    </source>
</evidence>
<dbReference type="PANTHER" id="PTHR30383">
    <property type="entry name" value="THIOESTERASE 1/PROTEASE 1/LYSOPHOSPHOLIPASE L1"/>
    <property type="match status" value="1"/>
</dbReference>
<dbReference type="CDD" id="cd01833">
    <property type="entry name" value="XynB_like"/>
    <property type="match status" value="1"/>
</dbReference>
<dbReference type="Proteomes" id="UP001589610">
    <property type="component" value="Unassembled WGS sequence"/>
</dbReference>
<keyword evidence="6" id="KW-1185">Reference proteome</keyword>
<dbReference type="InterPro" id="IPR051532">
    <property type="entry name" value="Ester_Hydrolysis_Enzymes"/>
</dbReference>
<feature type="compositionally biased region" description="Pro residues" evidence="2">
    <location>
        <begin position="746"/>
        <end position="762"/>
    </location>
</feature>
<dbReference type="Gene3D" id="2.130.10.130">
    <property type="entry name" value="Integrin alpha, N-terminal"/>
    <property type="match status" value="2"/>
</dbReference>
<evidence type="ECO:0000256" key="1">
    <source>
        <dbReference type="ARBA" id="ARBA00022729"/>
    </source>
</evidence>
<dbReference type="SUPFAM" id="SSF69318">
    <property type="entry name" value="Integrin alpha N-terminal domain"/>
    <property type="match status" value="2"/>
</dbReference>
<name>A0ABV5T8U9_9ACTN</name>
<keyword evidence="3" id="KW-1133">Transmembrane helix</keyword>
<evidence type="ECO:0000259" key="4">
    <source>
        <dbReference type="Pfam" id="PF13472"/>
    </source>
</evidence>
<feature type="transmembrane region" description="Helical" evidence="3">
    <location>
        <begin position="128"/>
        <end position="153"/>
    </location>
</feature>